<keyword evidence="9" id="KW-1185">Reference proteome</keyword>
<evidence type="ECO:0000256" key="5">
    <source>
        <dbReference type="ARBA" id="ARBA00023157"/>
    </source>
</evidence>
<keyword evidence="4" id="KW-0720">Serine protease</keyword>
<evidence type="ECO:0000256" key="1">
    <source>
        <dbReference type="ARBA" id="ARBA00007664"/>
    </source>
</evidence>
<feature type="domain" description="Peptidase S1" evidence="7">
    <location>
        <begin position="144"/>
        <end position="368"/>
    </location>
</feature>
<dbReference type="Pfam" id="PF00089">
    <property type="entry name" value="Trypsin"/>
    <property type="match status" value="1"/>
</dbReference>
<dbReference type="GO" id="GO:0006508">
    <property type="term" value="P:proteolysis"/>
    <property type="evidence" value="ECO:0007669"/>
    <property type="project" value="UniProtKB-KW"/>
</dbReference>
<evidence type="ECO:0000256" key="6">
    <source>
        <dbReference type="SAM" id="Phobius"/>
    </source>
</evidence>
<dbReference type="SMART" id="SM00020">
    <property type="entry name" value="Tryp_SPc"/>
    <property type="match status" value="1"/>
</dbReference>
<dbReference type="Proteomes" id="UP000655588">
    <property type="component" value="Unassembled WGS sequence"/>
</dbReference>
<evidence type="ECO:0000313" key="8">
    <source>
        <dbReference type="EMBL" id="KAF3423149.1"/>
    </source>
</evidence>
<keyword evidence="6" id="KW-0472">Membrane</keyword>
<gene>
    <name evidence="8" type="ORF">E2986_11093</name>
</gene>
<dbReference type="InterPro" id="IPR009003">
    <property type="entry name" value="Peptidase_S1_PA"/>
</dbReference>
<dbReference type="PROSITE" id="PS50240">
    <property type="entry name" value="TRYPSIN_DOM"/>
    <property type="match status" value="1"/>
</dbReference>
<keyword evidence="6" id="KW-1133">Transmembrane helix</keyword>
<dbReference type="PANTHER" id="PTHR24276:SF91">
    <property type="entry name" value="AT26814P-RELATED"/>
    <property type="match status" value="1"/>
</dbReference>
<comment type="caution">
    <text evidence="8">The sequence shown here is derived from an EMBL/GenBank/DDBJ whole genome shotgun (WGS) entry which is preliminary data.</text>
</comment>
<protein>
    <recommendedName>
        <fullName evidence="7">Peptidase S1 domain-containing protein</fullName>
    </recommendedName>
</protein>
<keyword evidence="2" id="KW-0645">Protease</keyword>
<accession>A0A833VWQ4</accession>
<dbReference type="Gene3D" id="2.40.10.10">
    <property type="entry name" value="Trypsin-like serine proteases"/>
    <property type="match status" value="1"/>
</dbReference>
<feature type="transmembrane region" description="Helical" evidence="6">
    <location>
        <begin position="102"/>
        <end position="122"/>
    </location>
</feature>
<dbReference type="AlphaFoldDB" id="A0A833VWQ4"/>
<dbReference type="PRINTS" id="PR00722">
    <property type="entry name" value="CHYMOTRYPSIN"/>
</dbReference>
<evidence type="ECO:0000256" key="2">
    <source>
        <dbReference type="ARBA" id="ARBA00022670"/>
    </source>
</evidence>
<dbReference type="SUPFAM" id="SSF50494">
    <property type="entry name" value="Trypsin-like serine proteases"/>
    <property type="match status" value="1"/>
</dbReference>
<dbReference type="InterPro" id="IPR043504">
    <property type="entry name" value="Peptidase_S1_PA_chymotrypsin"/>
</dbReference>
<keyword evidence="3" id="KW-0378">Hydrolase</keyword>
<name>A0A833VWQ4_9HYME</name>
<dbReference type="InterPro" id="IPR050430">
    <property type="entry name" value="Peptidase_S1"/>
</dbReference>
<dbReference type="GO" id="GO:0004252">
    <property type="term" value="F:serine-type endopeptidase activity"/>
    <property type="evidence" value="ECO:0007669"/>
    <property type="project" value="InterPro"/>
</dbReference>
<keyword evidence="5" id="KW-1015">Disulfide bond</keyword>
<proteinExistence type="inferred from homology"/>
<evidence type="ECO:0000256" key="4">
    <source>
        <dbReference type="ARBA" id="ARBA00022825"/>
    </source>
</evidence>
<organism evidence="8 9">
    <name type="scientific">Frieseomelitta varia</name>
    <dbReference type="NCBI Taxonomy" id="561572"/>
    <lineage>
        <taxon>Eukaryota</taxon>
        <taxon>Metazoa</taxon>
        <taxon>Ecdysozoa</taxon>
        <taxon>Arthropoda</taxon>
        <taxon>Hexapoda</taxon>
        <taxon>Insecta</taxon>
        <taxon>Pterygota</taxon>
        <taxon>Neoptera</taxon>
        <taxon>Endopterygota</taxon>
        <taxon>Hymenoptera</taxon>
        <taxon>Apocrita</taxon>
        <taxon>Aculeata</taxon>
        <taxon>Apoidea</taxon>
        <taxon>Anthophila</taxon>
        <taxon>Apidae</taxon>
        <taxon>Frieseomelitta</taxon>
    </lineage>
</organism>
<evidence type="ECO:0000259" key="7">
    <source>
        <dbReference type="PROSITE" id="PS50240"/>
    </source>
</evidence>
<evidence type="ECO:0000256" key="3">
    <source>
        <dbReference type="ARBA" id="ARBA00022801"/>
    </source>
</evidence>
<evidence type="ECO:0000313" key="9">
    <source>
        <dbReference type="Proteomes" id="UP000655588"/>
    </source>
</evidence>
<keyword evidence="6" id="KW-0812">Transmembrane</keyword>
<dbReference type="InterPro" id="IPR001314">
    <property type="entry name" value="Peptidase_S1A"/>
</dbReference>
<comment type="similarity">
    <text evidence="1">Belongs to the peptidase S1 family.</text>
</comment>
<dbReference type="EMBL" id="WNWW01000586">
    <property type="protein sequence ID" value="KAF3423149.1"/>
    <property type="molecule type" value="Genomic_DNA"/>
</dbReference>
<dbReference type="CDD" id="cd00190">
    <property type="entry name" value="Tryp_SPc"/>
    <property type="match status" value="1"/>
</dbReference>
<sequence length="370" mass="41288">MLTNSTVVHYYNFTQEKSQRAVELKYTSLIMYILNKTVIDITPTSSERKRRIIVCGLVTRYGPQSVASAIIPGMHCLCRNYLRLYKEHPVPMMISNVATMHALLFLVIFDSTIFSAISGYVLSDYRERIVSESAGFPGPAESRIIGGKRIGIEEYPFAVSLQNNGTFFGHQVEHFCGGGIIGEKWILTSAQIRVKAFHVRAGTSRYYEGGDIYSVQSVVIHPAFNAINYDYDVGLVELSDKIKYDDTKQPIQLPKIHSMIDDDSLVSVLGWGAYQLFGPVSNELLFGTMRKINNQNCEEANGGDLLTNRMFCALSDTARLCVGDSGSPLIFQNRLFGVASWSRSCDGRYPTTFTAIAELKDWISNVTCIS</sequence>
<dbReference type="PANTHER" id="PTHR24276">
    <property type="entry name" value="POLYSERASE-RELATED"/>
    <property type="match status" value="1"/>
</dbReference>
<reference evidence="8" key="1">
    <citation type="submission" date="2019-11" db="EMBL/GenBank/DDBJ databases">
        <title>The nuclear and mitochondrial genomes of Frieseomelitta varia - a highly eusocial stingless bee (Meliponini) with a permanently sterile worker caste.</title>
        <authorList>
            <person name="Freitas F.C.P."/>
            <person name="Lourenco A.P."/>
            <person name="Nunes F.M.F."/>
            <person name="Paschoal A.R."/>
            <person name="Abreu F.C.P."/>
            <person name="Barbin F.O."/>
            <person name="Bataglia L."/>
            <person name="Cardoso-Junior C.A.M."/>
            <person name="Cervoni M.S."/>
            <person name="Silva S.R."/>
            <person name="Dalarmi F."/>
            <person name="Del Lama M.A."/>
            <person name="Depintor T.S."/>
            <person name="Ferreira K.M."/>
            <person name="Goria P.S."/>
            <person name="Jaskot M.C."/>
            <person name="Lago D.C."/>
            <person name="Luna-Lucena D."/>
            <person name="Moda L.M."/>
            <person name="Nascimento L."/>
            <person name="Pedrino M."/>
            <person name="Rabico F.O."/>
            <person name="Sanches F.C."/>
            <person name="Santos D.E."/>
            <person name="Santos C.G."/>
            <person name="Vieira J."/>
            <person name="Lopes T.F."/>
            <person name="Barchuk A.R."/>
            <person name="Hartfelder K."/>
            <person name="Simoes Z.L.P."/>
            <person name="Bitondi M.M.G."/>
            <person name="Pinheiro D.G."/>
        </authorList>
    </citation>
    <scope>NUCLEOTIDE SEQUENCE</scope>
    <source>
        <strain evidence="8">USP_RPSP 00005682</strain>
        <tissue evidence="8">Whole individual</tissue>
    </source>
</reference>
<dbReference type="InterPro" id="IPR001254">
    <property type="entry name" value="Trypsin_dom"/>
</dbReference>